<dbReference type="Gene3D" id="1.25.40.10">
    <property type="entry name" value="Tetratricopeptide repeat domain"/>
    <property type="match status" value="1"/>
</dbReference>
<keyword evidence="1" id="KW-0175">Coiled coil</keyword>
<evidence type="ECO:0000313" key="3">
    <source>
        <dbReference type="Proteomes" id="UP000077868"/>
    </source>
</evidence>
<name>A0A1A9GM71_9ACTN</name>
<evidence type="ECO:0000256" key="1">
    <source>
        <dbReference type="SAM" id="Coils"/>
    </source>
</evidence>
<organism evidence="2 3">
    <name type="scientific">Nocardioides dokdonensis FR1436</name>
    <dbReference type="NCBI Taxonomy" id="1300347"/>
    <lineage>
        <taxon>Bacteria</taxon>
        <taxon>Bacillati</taxon>
        <taxon>Actinomycetota</taxon>
        <taxon>Actinomycetes</taxon>
        <taxon>Propionibacteriales</taxon>
        <taxon>Nocardioidaceae</taxon>
        <taxon>Nocardioides</taxon>
    </lineage>
</organism>
<dbReference type="AlphaFoldDB" id="A0A1A9GM71"/>
<dbReference type="EMBL" id="CP015079">
    <property type="protein sequence ID" value="ANH38581.1"/>
    <property type="molecule type" value="Genomic_DNA"/>
</dbReference>
<reference evidence="2 3" key="1">
    <citation type="submission" date="2016-03" db="EMBL/GenBank/DDBJ databases">
        <title>Complete genome sequence of a soil Actinobacterium, Nocardioides dokdonensis FR1436.</title>
        <authorList>
            <person name="Kwon S.-K."/>
            <person name="Kim K."/>
            <person name="Kim J.F."/>
        </authorList>
    </citation>
    <scope>NUCLEOTIDE SEQUENCE [LARGE SCALE GENOMIC DNA]</scope>
    <source>
        <strain evidence="2 3">FR1436</strain>
    </source>
</reference>
<dbReference type="Proteomes" id="UP000077868">
    <property type="component" value="Chromosome"/>
</dbReference>
<dbReference type="InterPro" id="IPR011990">
    <property type="entry name" value="TPR-like_helical_dom_sf"/>
</dbReference>
<dbReference type="STRING" id="1300347.I601_2156"/>
<protein>
    <submittedName>
        <fullName evidence="2">Uncharacterized protein</fullName>
    </submittedName>
</protein>
<evidence type="ECO:0000313" key="2">
    <source>
        <dbReference type="EMBL" id="ANH38581.1"/>
    </source>
</evidence>
<dbReference type="KEGG" id="ndk:I601_2156"/>
<gene>
    <name evidence="2" type="ORF">I601_2156</name>
</gene>
<proteinExistence type="predicted"/>
<feature type="coiled-coil region" evidence="1">
    <location>
        <begin position="561"/>
        <end position="588"/>
    </location>
</feature>
<sequence>MCGELTLLRRDNRCHTATVVLDEQDTPELPAALELQAGQHYAAGDLERAIGCWERLHALHEQRGEREPAGRAAAMAALHLLIDSGLMATVRGWNRRAERLLADTPGSPVWAVVTMVAGYERFFSGDMVAAAELSRRAVALGRERDVPAAVVIGRTALARLRIIDGAVEEGIEQLDEVAVELTSGRVDPLTAGMMLCEIVCAAQGVGRHDRAREWTEVMDRWRPGRAVGGISGRCRVHRAEMLRWSGPGDEAEAEAVAACDELRPWMRREFGWPLVELGTIRLRRGDLVGAEEALLEAHEHAWCPHPALALVRLAQGRGEEALALVEEAIAHPLPMPSKERPPFVELRVAPLLEAQAQIAAALGRPEQVEAAAERLESIARRWAGPGLRAAAALARARAELAAGRPAVDAGTAAVAAWADAEAAYETAVAREVLAAALDAAGRPEAARLERGSALAAYEAFGAALDVRRLAAADDDVTEAPAREPAVAVFERLGSGRRIALGGVERVLPDLKGLRYLERLLAEPGRELHVLDLVAGESDAEAPEGPSRVDTTGLLVLDDEAKAAYRRRLAEVEEDLDDAVAMNDLARQEVAQHDRDYLVDELARAVGLGGRDRRTGGSAERARTSVTRSLRYALGRVAEQHPDLGAHLARRIRTGTYCCYEPDPLSPVTWRLGPDSPPHGSSAGR</sequence>
<accession>A0A1A9GM71</accession>
<dbReference type="SUPFAM" id="SSF48452">
    <property type="entry name" value="TPR-like"/>
    <property type="match status" value="2"/>
</dbReference>
<dbReference type="PATRIC" id="fig|1300347.3.peg.2151"/>
<keyword evidence="3" id="KW-1185">Reference proteome</keyword>